<feature type="domain" description="Glutamyl/glutaminyl-tRNA synthetase class Ib catalytic" evidence="8">
    <location>
        <begin position="1"/>
        <end position="218"/>
    </location>
</feature>
<dbReference type="FunFam" id="3.90.800.10:FF:000001">
    <property type="entry name" value="Glutamine--tRNA ligase"/>
    <property type="match status" value="1"/>
</dbReference>
<dbReference type="InterPro" id="IPR020058">
    <property type="entry name" value="Glu/Gln-tRNA-synth_Ib_cat-dom"/>
</dbReference>
<sequence>KVCLRFAPEPNGYLHIGHSALLNKYFVDKYNGRLIVRLDDTNPSKESTEFVDSLLKDIASLGIVYDAVTYTSDYFPQLMDMAEKLIHEGKAYVDDTPVDQMRIERDKGVESKCRNNSVSMNLELWKEMILGSDRGLMCCLRGKLDFQNPNKCLRDPVYYRCNLAHHHRVGFKYKLYPTYDFASSFVDALEGITHVLRSNEYRDRDDQCHMIQEDMGVRKVDGWDDPRLPTIQGMVRRGLKIEALTQFIREQGASTNQNLMQWDKLWTINKKIIDPVCPRHTAVLEEHRVLITLANGPAEPFVRVMPRHKKFKEAGEKCTLYTKNIWIDYADALSISANDEVTLMDWGNCIIKEIKRDEMGTVVQLLGVLHLEGSVKATKLKLTWLPETDELVKLQLVDFDSLITKEKLVKFKKKKGEKTQEEKIQEEKEFLKALNPVTRKDTFTLGDSNMRNLKSGEIIQLERK</sequence>
<protein>
    <recommendedName>
        <fullName evidence="13">Glutamyl-tRNA synthetase</fullName>
    </recommendedName>
</protein>
<dbReference type="PANTHER" id="PTHR43097:SF5">
    <property type="entry name" value="GLUTAMATE--TRNA LIGASE"/>
    <property type="match status" value="1"/>
</dbReference>
<evidence type="ECO:0000256" key="3">
    <source>
        <dbReference type="ARBA" id="ARBA00022741"/>
    </source>
</evidence>
<dbReference type="FunFam" id="1.10.1160.10:FF:000001">
    <property type="entry name" value="Glutamine--tRNA ligase"/>
    <property type="match status" value="1"/>
</dbReference>
<dbReference type="Pfam" id="PF20974">
    <property type="entry name" value="tRNA-synt_1c_C2"/>
    <property type="match status" value="1"/>
</dbReference>
<dbReference type="GO" id="GO:0006424">
    <property type="term" value="P:glutamyl-tRNA aminoacylation"/>
    <property type="evidence" value="ECO:0007669"/>
    <property type="project" value="TreeGrafter"/>
</dbReference>
<keyword evidence="12" id="KW-1185">Reference proteome</keyword>
<reference evidence="11" key="2">
    <citation type="submission" date="2021-03" db="UniProtKB">
        <authorList>
            <consortium name="EnsemblPlants"/>
        </authorList>
    </citation>
    <scope>IDENTIFICATION</scope>
</reference>
<dbReference type="Proteomes" id="UP000596660">
    <property type="component" value="Unplaced"/>
</dbReference>
<dbReference type="InterPro" id="IPR020061">
    <property type="entry name" value="Glu_tRNA_lig_a-bdl"/>
</dbReference>
<dbReference type="Gramene" id="AUR62025347-RA">
    <property type="protein sequence ID" value="AUR62025347-RA:cds"/>
    <property type="gene ID" value="AUR62025347"/>
</dbReference>
<dbReference type="SUPFAM" id="SSF52374">
    <property type="entry name" value="Nucleotidylyl transferase"/>
    <property type="match status" value="1"/>
</dbReference>
<dbReference type="EnsemblPlants" id="AUR62025347-RA">
    <property type="protein sequence ID" value="AUR62025347-RA:cds"/>
    <property type="gene ID" value="AUR62025347"/>
</dbReference>
<evidence type="ECO:0000259" key="10">
    <source>
        <dbReference type="Pfam" id="PF20974"/>
    </source>
</evidence>
<evidence type="ECO:0000256" key="4">
    <source>
        <dbReference type="ARBA" id="ARBA00022840"/>
    </source>
</evidence>
<dbReference type="PANTHER" id="PTHR43097">
    <property type="entry name" value="GLUTAMINE-TRNA LIGASE"/>
    <property type="match status" value="1"/>
</dbReference>
<dbReference type="InterPro" id="IPR050132">
    <property type="entry name" value="Gln/Glu-tRNA_Ligase"/>
</dbReference>
<dbReference type="InterPro" id="IPR011035">
    <property type="entry name" value="Ribosomal_bL25/Gln-tRNA_synth"/>
</dbReference>
<evidence type="ECO:0008006" key="13">
    <source>
        <dbReference type="Google" id="ProtNLM"/>
    </source>
</evidence>
<dbReference type="SUPFAM" id="SSF50715">
    <property type="entry name" value="Ribosomal protein L25-like"/>
    <property type="match status" value="1"/>
</dbReference>
<keyword evidence="1" id="KW-0963">Cytoplasm</keyword>
<dbReference type="Pfam" id="PF03950">
    <property type="entry name" value="tRNA-synt_1c_C"/>
    <property type="match status" value="1"/>
</dbReference>
<dbReference type="Gene3D" id="1.10.1160.10">
    <property type="entry name" value="Glutamyl-trna Synthetase, Domain 2"/>
    <property type="match status" value="1"/>
</dbReference>
<evidence type="ECO:0000259" key="9">
    <source>
        <dbReference type="Pfam" id="PF03950"/>
    </source>
</evidence>
<reference evidence="11" key="1">
    <citation type="journal article" date="2017" name="Nature">
        <title>The genome of Chenopodium quinoa.</title>
        <authorList>
            <person name="Jarvis D.E."/>
            <person name="Ho Y.S."/>
            <person name="Lightfoot D.J."/>
            <person name="Schmoeckel S.M."/>
            <person name="Li B."/>
            <person name="Borm T.J.A."/>
            <person name="Ohyanagi H."/>
            <person name="Mineta K."/>
            <person name="Michell C.T."/>
            <person name="Saber N."/>
            <person name="Kharbatia N.M."/>
            <person name="Rupper R.R."/>
            <person name="Sharp A.R."/>
            <person name="Dally N."/>
            <person name="Boughton B.A."/>
            <person name="Woo Y.H."/>
            <person name="Gao G."/>
            <person name="Schijlen E.G.W.M."/>
            <person name="Guo X."/>
            <person name="Momin A.A."/>
            <person name="Negrao S."/>
            <person name="Al-Babili S."/>
            <person name="Gehring C."/>
            <person name="Roessner U."/>
            <person name="Jung C."/>
            <person name="Murphy K."/>
            <person name="Arold S.T."/>
            <person name="Gojobori T."/>
            <person name="van der Linden C.G."/>
            <person name="van Loo E.N."/>
            <person name="Jellen E.N."/>
            <person name="Maughan P.J."/>
            <person name="Tester M."/>
        </authorList>
    </citation>
    <scope>NUCLEOTIDE SEQUENCE [LARGE SCALE GENOMIC DNA]</scope>
    <source>
        <strain evidence="11">cv. PI 614886</strain>
    </source>
</reference>
<keyword evidence="6 7" id="KW-0030">Aminoacyl-tRNA synthetase</keyword>
<dbReference type="OMA" id="WGNINIV"/>
<name>A0A803M8X1_CHEQI</name>
<keyword evidence="5 7" id="KW-0648">Protein biosynthesis</keyword>
<dbReference type="GO" id="GO:0005524">
    <property type="term" value="F:ATP binding"/>
    <property type="evidence" value="ECO:0007669"/>
    <property type="project" value="UniProtKB-KW"/>
</dbReference>
<dbReference type="InterPro" id="IPR020059">
    <property type="entry name" value="Glu/Gln-tRNA-synth_Ib_codon-bd"/>
</dbReference>
<dbReference type="PRINTS" id="PR00987">
    <property type="entry name" value="TRNASYNTHGLU"/>
</dbReference>
<keyword evidence="2 7" id="KW-0436">Ligase</keyword>
<evidence type="ECO:0000256" key="1">
    <source>
        <dbReference type="ARBA" id="ARBA00022490"/>
    </source>
</evidence>
<evidence type="ECO:0000256" key="2">
    <source>
        <dbReference type="ARBA" id="ARBA00022598"/>
    </source>
</evidence>
<feature type="domain" description="Glutamyl/glutaminyl-tRNA synthetase class Ib anti-codon binding" evidence="9">
    <location>
        <begin position="277"/>
        <end position="365"/>
    </location>
</feature>
<dbReference type="AlphaFoldDB" id="A0A803M8X1"/>
<comment type="similarity">
    <text evidence="7">Belongs to the class-I aminoacyl-tRNA synthetase family.</text>
</comment>
<dbReference type="GO" id="GO:0005829">
    <property type="term" value="C:cytosol"/>
    <property type="evidence" value="ECO:0007669"/>
    <property type="project" value="TreeGrafter"/>
</dbReference>
<dbReference type="GO" id="GO:0017102">
    <property type="term" value="C:methionyl glutamyl tRNA synthetase complex"/>
    <property type="evidence" value="ECO:0007669"/>
    <property type="project" value="TreeGrafter"/>
</dbReference>
<evidence type="ECO:0000256" key="5">
    <source>
        <dbReference type="ARBA" id="ARBA00022917"/>
    </source>
</evidence>
<evidence type="ECO:0000313" key="11">
    <source>
        <dbReference type="EnsemblPlants" id="AUR62025347-RA:cds"/>
    </source>
</evidence>
<dbReference type="Pfam" id="PF00749">
    <property type="entry name" value="tRNA-synt_1c"/>
    <property type="match status" value="1"/>
</dbReference>
<dbReference type="GO" id="GO:0004818">
    <property type="term" value="F:glutamate-tRNA ligase activity"/>
    <property type="evidence" value="ECO:0007669"/>
    <property type="project" value="TreeGrafter"/>
</dbReference>
<proteinExistence type="inferred from homology"/>
<keyword evidence="4 7" id="KW-0067">ATP-binding</keyword>
<dbReference type="Gene3D" id="3.40.50.620">
    <property type="entry name" value="HUPs"/>
    <property type="match status" value="1"/>
</dbReference>
<dbReference type="InterPro" id="IPR049437">
    <property type="entry name" value="tRNA-synt_1c_C2"/>
</dbReference>
<evidence type="ECO:0000313" key="12">
    <source>
        <dbReference type="Proteomes" id="UP000596660"/>
    </source>
</evidence>
<evidence type="ECO:0000259" key="8">
    <source>
        <dbReference type="Pfam" id="PF00749"/>
    </source>
</evidence>
<evidence type="ECO:0000256" key="7">
    <source>
        <dbReference type="RuleBase" id="RU363037"/>
    </source>
</evidence>
<keyword evidence="3 7" id="KW-0547">Nucleotide-binding</keyword>
<accession>A0A803M8X1</accession>
<feature type="domain" description="tRNA synthetases class I (E and Q) anti-codon binding" evidence="10">
    <location>
        <begin position="381"/>
        <end position="464"/>
    </location>
</feature>
<dbReference type="InterPro" id="IPR014729">
    <property type="entry name" value="Rossmann-like_a/b/a_fold"/>
</dbReference>
<evidence type="ECO:0000256" key="6">
    <source>
        <dbReference type="ARBA" id="ARBA00023146"/>
    </source>
</evidence>
<dbReference type="InterPro" id="IPR000924">
    <property type="entry name" value="Glu/Gln-tRNA-synth"/>
</dbReference>
<dbReference type="Gene3D" id="3.90.800.10">
    <property type="entry name" value="Glutamyl-tRNA Synthetase, Domain 3"/>
    <property type="match status" value="1"/>
</dbReference>
<organism evidence="11 12">
    <name type="scientific">Chenopodium quinoa</name>
    <name type="common">Quinoa</name>
    <dbReference type="NCBI Taxonomy" id="63459"/>
    <lineage>
        <taxon>Eukaryota</taxon>
        <taxon>Viridiplantae</taxon>
        <taxon>Streptophyta</taxon>
        <taxon>Embryophyta</taxon>
        <taxon>Tracheophyta</taxon>
        <taxon>Spermatophyta</taxon>
        <taxon>Magnoliopsida</taxon>
        <taxon>eudicotyledons</taxon>
        <taxon>Gunneridae</taxon>
        <taxon>Pentapetalae</taxon>
        <taxon>Caryophyllales</taxon>
        <taxon>Chenopodiaceae</taxon>
        <taxon>Chenopodioideae</taxon>
        <taxon>Atripliceae</taxon>
        <taxon>Chenopodium</taxon>
    </lineage>
</organism>